<feature type="transmembrane region" description="Helical" evidence="1">
    <location>
        <begin position="57"/>
        <end position="77"/>
    </location>
</feature>
<proteinExistence type="predicted"/>
<evidence type="ECO:0000256" key="1">
    <source>
        <dbReference type="SAM" id="Phobius"/>
    </source>
</evidence>
<sequence>MKTKLPIMIPFILILCISIGILVYGLFTSSPPDVNRMPRPMEGEGGFRPEEGIGESFKWLGTIAVWLVAFSVSWYGFKRLKKKTKVMKKASKYTFRWHHWAGWIAVGLIAVHATFFLVTKLSDPNVKTGIAAFIPLATLAVYGLLLQRALKPFIRLLHKLLAAFTLIVIAIHAGGTFWAALSAVVAAWLLAWAYERHKQKGLPSKAS</sequence>
<feature type="transmembrane region" description="Helical" evidence="1">
    <location>
        <begin position="177"/>
        <end position="194"/>
    </location>
</feature>
<comment type="caution">
    <text evidence="2">The sequence shown here is derived from an EMBL/GenBank/DDBJ whole genome shotgun (WGS) entry which is preliminary data.</text>
</comment>
<gene>
    <name evidence="2" type="ORF">JOC58_004616</name>
</gene>
<dbReference type="RefSeq" id="WP_188778627.1">
    <property type="nucleotide sequence ID" value="NZ_BMMB01000021.1"/>
</dbReference>
<feature type="transmembrane region" description="Helical" evidence="1">
    <location>
        <begin position="97"/>
        <end position="118"/>
    </location>
</feature>
<dbReference type="Proteomes" id="UP001185028">
    <property type="component" value="Unassembled WGS sequence"/>
</dbReference>
<name>A0ABU1J594_9BACL</name>
<protein>
    <submittedName>
        <fullName evidence="2">Cytochrome b561</fullName>
    </submittedName>
</protein>
<dbReference type="EMBL" id="JAVDQH010000036">
    <property type="protein sequence ID" value="MDR6246671.1"/>
    <property type="molecule type" value="Genomic_DNA"/>
</dbReference>
<keyword evidence="3" id="KW-1185">Reference proteome</keyword>
<feature type="transmembrane region" description="Helical" evidence="1">
    <location>
        <begin position="130"/>
        <end position="146"/>
    </location>
</feature>
<organism evidence="2 3">
    <name type="scientific">Paenibacillus hunanensis</name>
    <dbReference type="NCBI Taxonomy" id="539262"/>
    <lineage>
        <taxon>Bacteria</taxon>
        <taxon>Bacillati</taxon>
        <taxon>Bacillota</taxon>
        <taxon>Bacilli</taxon>
        <taxon>Bacillales</taxon>
        <taxon>Paenibacillaceae</taxon>
        <taxon>Paenibacillus</taxon>
    </lineage>
</organism>
<feature type="transmembrane region" description="Helical" evidence="1">
    <location>
        <begin position="7"/>
        <end position="27"/>
    </location>
</feature>
<evidence type="ECO:0000313" key="3">
    <source>
        <dbReference type="Proteomes" id="UP001185028"/>
    </source>
</evidence>
<accession>A0ABU1J594</accession>
<keyword evidence="1" id="KW-1133">Transmembrane helix</keyword>
<reference evidence="2 3" key="1">
    <citation type="submission" date="2023-07" db="EMBL/GenBank/DDBJ databases">
        <title>Genomic Encyclopedia of Type Strains, Phase IV (KMG-IV): sequencing the most valuable type-strain genomes for metagenomic binning, comparative biology and taxonomic classification.</title>
        <authorList>
            <person name="Goeker M."/>
        </authorList>
    </citation>
    <scope>NUCLEOTIDE SEQUENCE [LARGE SCALE GENOMIC DNA]</scope>
    <source>
        <strain evidence="2 3">DSM 22170</strain>
    </source>
</reference>
<keyword evidence="1" id="KW-0812">Transmembrane</keyword>
<keyword evidence="1" id="KW-0472">Membrane</keyword>
<evidence type="ECO:0000313" key="2">
    <source>
        <dbReference type="EMBL" id="MDR6246671.1"/>
    </source>
</evidence>